<proteinExistence type="predicted"/>
<evidence type="ECO:0000313" key="1">
    <source>
        <dbReference type="EMBL" id="KAG5597170.1"/>
    </source>
</evidence>
<dbReference type="Proteomes" id="UP000824120">
    <property type="component" value="Chromosome 7"/>
</dbReference>
<dbReference type="EMBL" id="JACXVP010000007">
    <property type="protein sequence ID" value="KAG5597170.1"/>
    <property type="molecule type" value="Genomic_DNA"/>
</dbReference>
<organism evidence="1 2">
    <name type="scientific">Solanum commersonii</name>
    <name type="common">Commerson's wild potato</name>
    <name type="synonym">Commerson's nightshade</name>
    <dbReference type="NCBI Taxonomy" id="4109"/>
    <lineage>
        <taxon>Eukaryota</taxon>
        <taxon>Viridiplantae</taxon>
        <taxon>Streptophyta</taxon>
        <taxon>Embryophyta</taxon>
        <taxon>Tracheophyta</taxon>
        <taxon>Spermatophyta</taxon>
        <taxon>Magnoliopsida</taxon>
        <taxon>eudicotyledons</taxon>
        <taxon>Gunneridae</taxon>
        <taxon>Pentapetalae</taxon>
        <taxon>asterids</taxon>
        <taxon>lamiids</taxon>
        <taxon>Solanales</taxon>
        <taxon>Solanaceae</taxon>
        <taxon>Solanoideae</taxon>
        <taxon>Solaneae</taxon>
        <taxon>Solanum</taxon>
    </lineage>
</organism>
<reference evidence="1 2" key="1">
    <citation type="submission" date="2020-09" db="EMBL/GenBank/DDBJ databases">
        <title>De no assembly of potato wild relative species, Solanum commersonii.</title>
        <authorList>
            <person name="Cho K."/>
        </authorList>
    </citation>
    <scope>NUCLEOTIDE SEQUENCE [LARGE SCALE GENOMIC DNA]</scope>
    <source>
        <strain evidence="1">LZ3.2</strain>
        <tissue evidence="1">Leaf</tissue>
    </source>
</reference>
<keyword evidence="2" id="KW-1185">Reference proteome</keyword>
<gene>
    <name evidence="1" type="ORF">H5410_038402</name>
</gene>
<dbReference type="AlphaFoldDB" id="A0A9J5YAK3"/>
<evidence type="ECO:0000313" key="2">
    <source>
        <dbReference type="Proteomes" id="UP000824120"/>
    </source>
</evidence>
<accession>A0A9J5YAK3</accession>
<protein>
    <submittedName>
        <fullName evidence="1">Uncharacterized protein</fullName>
    </submittedName>
</protein>
<sequence length="79" mass="9292">MDESEVLDGLRYLFKEEGLELLIRLFNLLKVALCDEIHLLTWWLLWLSGPSLLRKVETEIVVTVFCSRSRDLFYFSGIV</sequence>
<comment type="caution">
    <text evidence="1">The sequence shown here is derived from an EMBL/GenBank/DDBJ whole genome shotgun (WGS) entry which is preliminary data.</text>
</comment>
<name>A0A9J5YAK3_SOLCO</name>